<keyword evidence="5" id="KW-1185">Reference proteome</keyword>
<dbReference type="Pfam" id="PF23639">
    <property type="entry name" value="DUF7146"/>
    <property type="match status" value="1"/>
</dbReference>
<evidence type="ECO:0000313" key="5">
    <source>
        <dbReference type="Proteomes" id="UP000003250"/>
    </source>
</evidence>
<dbReference type="PATRIC" id="fig|1107882.3.peg.4985"/>
<dbReference type="EMBL" id="AHAM01000215">
    <property type="protein sequence ID" value="EHK54341.1"/>
    <property type="molecule type" value="Genomic_DNA"/>
</dbReference>
<feature type="domain" description="DUF7146" evidence="3">
    <location>
        <begin position="140"/>
        <end position="246"/>
    </location>
</feature>
<organism evidence="4 5">
    <name type="scientific">Mesorhizobium alhagi CCNWXJ12-2</name>
    <dbReference type="NCBI Taxonomy" id="1107882"/>
    <lineage>
        <taxon>Bacteria</taxon>
        <taxon>Pseudomonadati</taxon>
        <taxon>Pseudomonadota</taxon>
        <taxon>Alphaproteobacteria</taxon>
        <taxon>Hyphomicrobiales</taxon>
        <taxon>Phyllobacteriaceae</taxon>
        <taxon>Allomesorhizobium</taxon>
    </lineage>
</organism>
<dbReference type="InterPro" id="IPR006171">
    <property type="entry name" value="TOPRIM_dom"/>
</dbReference>
<feature type="region of interest" description="Disordered" evidence="1">
    <location>
        <begin position="121"/>
        <end position="142"/>
    </location>
</feature>
<sequence>MNVNDLHDWARRRRRAFFFEERMMADSPHSLARRLADRAEAVCRHYLSNGRRQGSYWLVGDVRNTVGRSMFVRLKDSPKGPAGKWTDAATGEHGDLLDVIRESCGLADFKDVADEARTFLSMPPPEPAPTAVRHDPAPRGSPEAARRLFAMSQPITGTLVQSYLRERGITDLRGTGNLRFHPRCYYQPDEHSPTETWPAMIAAVTDLDGRITGAHRTWLDPRSRDKAPLDTPRRAMGDLLGNAVRFGAGGEVMAAGEGIETVLSVRQVLPDMPMLAALSAAHLAAIQFPDTLRRLYILRDDDPPGDGARDSLVERAIAAEIEAIVISPQLGDFNEDLRTLGLDALRSQTRMQIRPQDVARFMALPA</sequence>
<name>H0HY59_9HYPH</name>
<protein>
    <submittedName>
        <fullName evidence="4">Uncharacterized protein</fullName>
    </submittedName>
</protein>
<dbReference type="AlphaFoldDB" id="H0HY59"/>
<feature type="domain" description="Toprim" evidence="2">
    <location>
        <begin position="253"/>
        <end position="341"/>
    </location>
</feature>
<gene>
    <name evidence="4" type="ORF">MAXJ12_25688</name>
</gene>
<dbReference type="InterPro" id="IPR055570">
    <property type="entry name" value="DUF7146"/>
</dbReference>
<evidence type="ECO:0000259" key="3">
    <source>
        <dbReference type="Pfam" id="PF23639"/>
    </source>
</evidence>
<dbReference type="Proteomes" id="UP000003250">
    <property type="component" value="Unassembled WGS sequence"/>
</dbReference>
<reference evidence="4 5" key="1">
    <citation type="journal article" date="2012" name="J. Bacteriol.">
        <title>Draft Genome Sequence of Mesorhizobium alhagi CCNWXJ12-2T, a Novel Salt-Resistant Species Isolated from the Desert of Northwestern China.</title>
        <authorList>
            <person name="Zhou M."/>
            <person name="Chen W."/>
            <person name="Chen H."/>
            <person name="Wei G."/>
        </authorList>
    </citation>
    <scope>NUCLEOTIDE SEQUENCE [LARGE SCALE GENOMIC DNA]</scope>
    <source>
        <strain evidence="4 5">CCNWXJ12-2</strain>
    </source>
</reference>
<evidence type="ECO:0000313" key="4">
    <source>
        <dbReference type="EMBL" id="EHK54341.1"/>
    </source>
</evidence>
<dbReference type="Pfam" id="PF13362">
    <property type="entry name" value="Toprim_3"/>
    <property type="match status" value="1"/>
</dbReference>
<evidence type="ECO:0000259" key="2">
    <source>
        <dbReference type="Pfam" id="PF13362"/>
    </source>
</evidence>
<evidence type="ECO:0000256" key="1">
    <source>
        <dbReference type="SAM" id="MobiDB-lite"/>
    </source>
</evidence>
<accession>H0HY59</accession>
<proteinExistence type="predicted"/>